<accession>A0AAD7T6D9</accession>
<sequence length="87" mass="9857">MARRGCHHVSTRRGVHPGDERAPGRDLIHSFRFSLLAWQRESVGAPMSSFYQQNVEGQRSGWVFAQTCPDGSPLPHHCLILFSTEMH</sequence>
<organism evidence="2 3">
    <name type="scientific">Aldrovandia affinis</name>
    <dbReference type="NCBI Taxonomy" id="143900"/>
    <lineage>
        <taxon>Eukaryota</taxon>
        <taxon>Metazoa</taxon>
        <taxon>Chordata</taxon>
        <taxon>Craniata</taxon>
        <taxon>Vertebrata</taxon>
        <taxon>Euteleostomi</taxon>
        <taxon>Actinopterygii</taxon>
        <taxon>Neopterygii</taxon>
        <taxon>Teleostei</taxon>
        <taxon>Notacanthiformes</taxon>
        <taxon>Halosauridae</taxon>
        <taxon>Aldrovandia</taxon>
    </lineage>
</organism>
<comment type="caution">
    <text evidence="2">The sequence shown here is derived from an EMBL/GenBank/DDBJ whole genome shotgun (WGS) entry which is preliminary data.</text>
</comment>
<dbReference type="EMBL" id="JAINUG010000010">
    <property type="protein sequence ID" value="KAJ8415013.1"/>
    <property type="molecule type" value="Genomic_DNA"/>
</dbReference>
<evidence type="ECO:0000256" key="1">
    <source>
        <dbReference type="SAM" id="MobiDB-lite"/>
    </source>
</evidence>
<proteinExistence type="predicted"/>
<feature type="region of interest" description="Disordered" evidence="1">
    <location>
        <begin position="1"/>
        <end position="22"/>
    </location>
</feature>
<reference evidence="2" key="1">
    <citation type="journal article" date="2023" name="Science">
        <title>Genome structures resolve the early diversification of teleost fishes.</title>
        <authorList>
            <person name="Parey E."/>
            <person name="Louis A."/>
            <person name="Montfort J."/>
            <person name="Bouchez O."/>
            <person name="Roques C."/>
            <person name="Iampietro C."/>
            <person name="Lluch J."/>
            <person name="Castinel A."/>
            <person name="Donnadieu C."/>
            <person name="Desvignes T."/>
            <person name="Floi Bucao C."/>
            <person name="Jouanno E."/>
            <person name="Wen M."/>
            <person name="Mejri S."/>
            <person name="Dirks R."/>
            <person name="Jansen H."/>
            <person name="Henkel C."/>
            <person name="Chen W.J."/>
            <person name="Zahm M."/>
            <person name="Cabau C."/>
            <person name="Klopp C."/>
            <person name="Thompson A.W."/>
            <person name="Robinson-Rechavi M."/>
            <person name="Braasch I."/>
            <person name="Lecointre G."/>
            <person name="Bobe J."/>
            <person name="Postlethwait J.H."/>
            <person name="Berthelot C."/>
            <person name="Roest Crollius H."/>
            <person name="Guiguen Y."/>
        </authorList>
    </citation>
    <scope>NUCLEOTIDE SEQUENCE</scope>
    <source>
        <strain evidence="2">NC1722</strain>
    </source>
</reference>
<evidence type="ECO:0000313" key="3">
    <source>
        <dbReference type="Proteomes" id="UP001221898"/>
    </source>
</evidence>
<gene>
    <name evidence="2" type="ORF">AAFF_G00007110</name>
</gene>
<dbReference type="Proteomes" id="UP001221898">
    <property type="component" value="Unassembled WGS sequence"/>
</dbReference>
<name>A0AAD7T6D9_9TELE</name>
<evidence type="ECO:0000313" key="2">
    <source>
        <dbReference type="EMBL" id="KAJ8415013.1"/>
    </source>
</evidence>
<dbReference type="AlphaFoldDB" id="A0AAD7T6D9"/>
<protein>
    <submittedName>
        <fullName evidence="2">Uncharacterized protein</fullName>
    </submittedName>
</protein>
<keyword evidence="3" id="KW-1185">Reference proteome</keyword>
<feature type="compositionally biased region" description="Basic residues" evidence="1">
    <location>
        <begin position="1"/>
        <end position="15"/>
    </location>
</feature>